<keyword evidence="1" id="KW-0812">Transmembrane</keyword>
<dbReference type="AlphaFoldDB" id="V6KKG9"/>
<dbReference type="PATRIC" id="fig|1352936.5.peg.4316"/>
<sequence length="32" mass="3534">MYFLAPLPATQAFVALSTAVLPYSLLPGRRLR</sequence>
<accession>V6KKG9</accession>
<dbReference type="HOGENOM" id="CLU_3391692_0_0_11"/>
<keyword evidence="1" id="KW-1133">Transmembrane helix</keyword>
<dbReference type="STRING" id="1352936.M878_20600"/>
<protein>
    <submittedName>
        <fullName evidence="2">Uncharacterized protein</fullName>
    </submittedName>
</protein>
<evidence type="ECO:0000313" key="3">
    <source>
        <dbReference type="Proteomes" id="UP000017984"/>
    </source>
</evidence>
<keyword evidence="3" id="KW-1185">Reference proteome</keyword>
<keyword evidence="1" id="KW-0472">Membrane</keyword>
<dbReference type="Proteomes" id="UP000017984">
    <property type="component" value="Chromosome"/>
</dbReference>
<evidence type="ECO:0000256" key="1">
    <source>
        <dbReference type="SAM" id="Phobius"/>
    </source>
</evidence>
<reference evidence="2 3" key="1">
    <citation type="journal article" date="2014" name="Genome Announc.">
        <title>Draft Genome Sequence of Streptomyces roseochromogenes subsp. oscitans DS 12.976, Producer of the Aminocoumarin Antibiotic Clorobiocin.</title>
        <authorList>
            <person name="Ruckert C."/>
            <person name="Kalinowski J."/>
            <person name="Heide L."/>
            <person name="Apel A.K."/>
        </authorList>
    </citation>
    <scope>NUCLEOTIDE SEQUENCE [LARGE SCALE GENOMIC DNA]</scope>
    <source>
        <strain evidence="2 3">DS 12.976</strain>
    </source>
</reference>
<dbReference type="EMBL" id="AWQX01000177">
    <property type="protein sequence ID" value="EST29479.1"/>
    <property type="molecule type" value="Genomic_DNA"/>
</dbReference>
<feature type="transmembrane region" description="Helical" evidence="1">
    <location>
        <begin position="6"/>
        <end position="26"/>
    </location>
</feature>
<proteinExistence type="predicted"/>
<organism evidence="2 3">
    <name type="scientific">Streptomyces roseochromogenus subsp. oscitans DS 12.976</name>
    <dbReference type="NCBI Taxonomy" id="1352936"/>
    <lineage>
        <taxon>Bacteria</taxon>
        <taxon>Bacillati</taxon>
        <taxon>Actinomycetota</taxon>
        <taxon>Actinomycetes</taxon>
        <taxon>Kitasatosporales</taxon>
        <taxon>Streptomycetaceae</taxon>
        <taxon>Streptomyces</taxon>
    </lineage>
</organism>
<name>V6KKG9_STRRC</name>
<comment type="caution">
    <text evidence="2">The sequence shown here is derived from an EMBL/GenBank/DDBJ whole genome shotgun (WGS) entry which is preliminary data.</text>
</comment>
<gene>
    <name evidence="2" type="ORF">M878_20600</name>
</gene>
<evidence type="ECO:0000313" key="2">
    <source>
        <dbReference type="EMBL" id="EST29479.1"/>
    </source>
</evidence>